<evidence type="ECO:0000256" key="2">
    <source>
        <dbReference type="ARBA" id="ARBA00022723"/>
    </source>
</evidence>
<keyword evidence="10" id="KW-1185">Reference proteome</keyword>
<proteinExistence type="inferred from homology"/>
<accession>A0ABT8GZW9</accession>
<dbReference type="GO" id="GO:0008237">
    <property type="term" value="F:metallopeptidase activity"/>
    <property type="evidence" value="ECO:0007669"/>
    <property type="project" value="UniProtKB-KW"/>
</dbReference>
<organism evidence="9 10">
    <name type="scientific">Dietzia maris</name>
    <dbReference type="NCBI Taxonomy" id="37915"/>
    <lineage>
        <taxon>Bacteria</taxon>
        <taxon>Bacillati</taxon>
        <taxon>Actinomycetota</taxon>
        <taxon>Actinomycetes</taxon>
        <taxon>Mycobacteriales</taxon>
        <taxon>Dietziaceae</taxon>
        <taxon>Dietzia</taxon>
    </lineage>
</organism>
<keyword evidence="1 6" id="KW-0645">Protease</keyword>
<keyword evidence="7" id="KW-1133">Transmembrane helix</keyword>
<feature type="transmembrane region" description="Helical" evidence="7">
    <location>
        <begin position="32"/>
        <end position="54"/>
    </location>
</feature>
<keyword evidence="5 6" id="KW-0482">Metalloprotease</keyword>
<gene>
    <name evidence="9" type="ORF">QYF62_06760</name>
</gene>
<evidence type="ECO:0000256" key="7">
    <source>
        <dbReference type="SAM" id="Phobius"/>
    </source>
</evidence>
<keyword evidence="7" id="KW-0812">Transmembrane</keyword>
<dbReference type="InterPro" id="IPR001915">
    <property type="entry name" value="Peptidase_M48"/>
</dbReference>
<comment type="caution">
    <text evidence="9">The sequence shown here is derived from an EMBL/GenBank/DDBJ whole genome shotgun (WGS) entry which is preliminary data.</text>
</comment>
<comment type="similarity">
    <text evidence="6">Belongs to the peptidase M48 family.</text>
</comment>
<keyword evidence="7" id="KW-0472">Membrane</keyword>
<dbReference type="Gene3D" id="3.30.2010.10">
    <property type="entry name" value="Metalloproteases ('zincins'), catalytic domain"/>
    <property type="match status" value="1"/>
</dbReference>
<protein>
    <submittedName>
        <fullName evidence="9">M48 family metalloprotease</fullName>
        <ecNumber evidence="9">3.4.24.-</ecNumber>
    </submittedName>
</protein>
<dbReference type="EMBL" id="JAUHTB010000006">
    <property type="protein sequence ID" value="MDN4505752.1"/>
    <property type="molecule type" value="Genomic_DNA"/>
</dbReference>
<dbReference type="RefSeq" id="WP_269503440.1">
    <property type="nucleotide sequence ID" value="NZ_JAPWIO010000009.1"/>
</dbReference>
<dbReference type="Pfam" id="PF01435">
    <property type="entry name" value="Peptidase_M48"/>
    <property type="match status" value="1"/>
</dbReference>
<dbReference type="Proteomes" id="UP001172702">
    <property type="component" value="Unassembled WGS sequence"/>
</dbReference>
<evidence type="ECO:0000256" key="5">
    <source>
        <dbReference type="ARBA" id="ARBA00023049"/>
    </source>
</evidence>
<evidence type="ECO:0000259" key="8">
    <source>
        <dbReference type="Pfam" id="PF01435"/>
    </source>
</evidence>
<evidence type="ECO:0000313" key="9">
    <source>
        <dbReference type="EMBL" id="MDN4505752.1"/>
    </source>
</evidence>
<sequence length="317" mass="31329">MGIGMLLAALVVGAAGPAYLRRAVDAAARPGVALGAWIGTGVVFVSLLVVAPVVMHVQPLRGFAPAATAVTACATMFDPATGGVWPAAVRGVVVAVAVVAGVSAVAVVVAAMSRARRSARAHARSLRSLVEATDHADGVRVWWIADDEPVAYALPGASARGLPGVGRRGSASPGGTVVASTALWDLGEERRRAVLDHEIAHLRGRHHVAVTSAAALRTVFSPVPLLRRAAAEVSVLAELAADRRAALGAGGAAAVRGALGELGAPAGRVAVLSSVPAGPRGTGPGLALALVHAVSPAAVSAAAATTLVLGMCSALAG</sequence>
<evidence type="ECO:0000256" key="1">
    <source>
        <dbReference type="ARBA" id="ARBA00022670"/>
    </source>
</evidence>
<reference evidence="9 10" key="1">
    <citation type="submission" date="2023-07" db="EMBL/GenBank/DDBJ databases">
        <title>Strategy for survival of the halotoleranting strain Dietzia MX2 from the Yakshinskoe mineral salts deposit.</title>
        <authorList>
            <person name="Kharitonova M.A."/>
            <person name="Kupriyanova-Ashina F.G."/>
            <person name="Shakirov T.R."/>
            <person name="Vafina M.S."/>
            <person name="Ilinskaya O.N."/>
        </authorList>
    </citation>
    <scope>NUCLEOTIDE SEQUENCE [LARGE SCALE GENOMIC DNA]</scope>
    <source>
        <strain evidence="9 10">MX2</strain>
    </source>
</reference>
<evidence type="ECO:0000256" key="4">
    <source>
        <dbReference type="ARBA" id="ARBA00022833"/>
    </source>
</evidence>
<feature type="domain" description="Peptidase M48" evidence="8">
    <location>
        <begin position="170"/>
        <end position="218"/>
    </location>
</feature>
<keyword evidence="2" id="KW-0479">Metal-binding</keyword>
<evidence type="ECO:0000256" key="3">
    <source>
        <dbReference type="ARBA" id="ARBA00022801"/>
    </source>
</evidence>
<name>A0ABT8GZW9_9ACTN</name>
<dbReference type="EC" id="3.4.24.-" evidence="9"/>
<keyword evidence="3 6" id="KW-0378">Hydrolase</keyword>
<comment type="cofactor">
    <cofactor evidence="6">
        <name>Zn(2+)</name>
        <dbReference type="ChEBI" id="CHEBI:29105"/>
    </cofactor>
    <text evidence="6">Binds 1 zinc ion per subunit.</text>
</comment>
<feature type="transmembrane region" description="Helical" evidence="7">
    <location>
        <begin position="91"/>
        <end position="112"/>
    </location>
</feature>
<keyword evidence="4 6" id="KW-0862">Zinc</keyword>
<evidence type="ECO:0000256" key="6">
    <source>
        <dbReference type="RuleBase" id="RU003983"/>
    </source>
</evidence>
<evidence type="ECO:0000313" key="10">
    <source>
        <dbReference type="Proteomes" id="UP001172702"/>
    </source>
</evidence>